<dbReference type="InterPro" id="IPR050500">
    <property type="entry name" value="Phos_Acetyltrans/Butyryltrans"/>
</dbReference>
<sequence length="541" mass="57328">MSRKLSVLTVAPVEARDAVIKGLTQILEEKGQSVSLFRYLTNERTLQLGEGMPTGATYKAFLSDPDAKMTEIVEKFRQLDSDAIISAGSDYAFIGGWDEFGTNLDIAVNTGSPVLLVLSNRHGCPCQGVRTALATAQAHHATVAGVLVVDAGNPERKASHLKEELAHLNLSIAAVNELSADTAAQTLREAFGDQLDALLDTQVSGVVTPLQFQLDLVERARQHKRTIVLPEPEDDRVLQAADRLLALDVANLILIGDEEAVRARAAELELNIDAAKVISNHDPELVEKYAAEFAKLRAKKGVTLEQAREKVQDVSFFGTMMVYFGDADGMVSGAAHTTAHTIVPSFQTIKTKPGTSIVSSVFLMLMPDQVHVYGDCAVNPNPTPEQLADIAISSAETAVAFGVDPKIAMISYSSGNSGSGPDVDAVKEATAILQEKAPELVADGPLQFDAAYDPHTGASKMPGSPVAGQANVYIFPSLSVGNALYKAVQRTSGATAVGPILQGLKRPVNDLSRGALVEDIVNTVVITAVQAQSVEGGSLAK</sequence>
<dbReference type="InterPro" id="IPR042113">
    <property type="entry name" value="P_AcTrfase_dom1"/>
</dbReference>
<evidence type="ECO:0000256" key="4">
    <source>
        <dbReference type="ARBA" id="ARBA00021528"/>
    </source>
</evidence>
<evidence type="ECO:0000256" key="5">
    <source>
        <dbReference type="ARBA" id="ARBA00022679"/>
    </source>
</evidence>
<evidence type="ECO:0000259" key="8">
    <source>
        <dbReference type="Pfam" id="PF01515"/>
    </source>
</evidence>
<keyword evidence="5 9" id="KW-0808">Transferase</keyword>
<accession>A0A1Q5PS37</accession>
<dbReference type="NCBIfam" id="NF007233">
    <property type="entry name" value="PRK09653.1"/>
    <property type="match status" value="1"/>
</dbReference>
<feature type="domain" description="Phosphate acetyl/butaryl transferase" evidence="8">
    <location>
        <begin position="215"/>
        <end position="528"/>
    </location>
</feature>
<reference evidence="10" key="1">
    <citation type="submission" date="2016-11" db="EMBL/GenBank/DDBJ databases">
        <title>Actinomyces gypaetusis sp. nov. isolated from Gypaetus barbatus in Qinghai Tibet Plateau China.</title>
        <authorList>
            <person name="Meng X."/>
        </authorList>
    </citation>
    <scope>NUCLEOTIDE SEQUENCE [LARGE SCALE GENOMIC DNA]</scope>
    <source>
        <strain evidence="10">DSM 15383</strain>
    </source>
</reference>
<dbReference type="InterPro" id="IPR027417">
    <property type="entry name" value="P-loop_NTPase"/>
</dbReference>
<dbReference type="OrthoDB" id="9808984at2"/>
<gene>
    <name evidence="9" type="ORF">BM477_02745</name>
</gene>
<dbReference type="PANTHER" id="PTHR43356:SF3">
    <property type="entry name" value="PHOSPHATE ACETYLTRANSFERASE"/>
    <property type="match status" value="1"/>
</dbReference>
<dbReference type="GO" id="GO:0008959">
    <property type="term" value="F:phosphate acetyltransferase activity"/>
    <property type="evidence" value="ECO:0007669"/>
    <property type="project" value="UniProtKB-EC"/>
</dbReference>
<proteinExistence type="predicted"/>
<keyword evidence="6" id="KW-0012">Acyltransferase</keyword>
<evidence type="ECO:0000313" key="9">
    <source>
        <dbReference type="EMBL" id="OKL50319.1"/>
    </source>
</evidence>
<dbReference type="InterPro" id="IPR004614">
    <property type="entry name" value="P_AcTrfase"/>
</dbReference>
<dbReference type="EC" id="2.3.1.8" evidence="3"/>
<evidence type="ECO:0000256" key="1">
    <source>
        <dbReference type="ARBA" id="ARBA00000705"/>
    </source>
</evidence>
<dbReference type="SUPFAM" id="SSF53659">
    <property type="entry name" value="Isocitrate/Isopropylmalate dehydrogenase-like"/>
    <property type="match status" value="1"/>
</dbReference>
<protein>
    <recommendedName>
        <fullName evidence="4">Phosphate acetyltransferase</fullName>
        <ecNumber evidence="3">2.3.1.8</ecNumber>
    </recommendedName>
    <alternativeName>
        <fullName evidence="7">Phosphotransacetylase</fullName>
    </alternativeName>
</protein>
<dbReference type="Gene3D" id="3.40.50.300">
    <property type="entry name" value="P-loop containing nucleotide triphosphate hydrolases"/>
    <property type="match status" value="1"/>
</dbReference>
<evidence type="ECO:0000256" key="2">
    <source>
        <dbReference type="ARBA" id="ARBA00004989"/>
    </source>
</evidence>
<dbReference type="Gene3D" id="3.40.50.10950">
    <property type="match status" value="1"/>
</dbReference>
<keyword evidence="10" id="KW-1185">Reference proteome</keyword>
<dbReference type="Pfam" id="PF01515">
    <property type="entry name" value="PTA_PTB"/>
    <property type="match status" value="1"/>
</dbReference>
<organism evidence="9 10">
    <name type="scientific">Boudabousia marimammalium</name>
    <dbReference type="NCBI Taxonomy" id="156892"/>
    <lineage>
        <taxon>Bacteria</taxon>
        <taxon>Bacillati</taxon>
        <taxon>Actinomycetota</taxon>
        <taxon>Actinomycetes</taxon>
        <taxon>Actinomycetales</taxon>
        <taxon>Actinomycetaceae</taxon>
        <taxon>Boudabousia</taxon>
    </lineage>
</organism>
<comment type="catalytic activity">
    <reaction evidence="1">
        <text>acetyl-CoA + phosphate = acetyl phosphate + CoA</text>
        <dbReference type="Rhea" id="RHEA:19521"/>
        <dbReference type="ChEBI" id="CHEBI:22191"/>
        <dbReference type="ChEBI" id="CHEBI:43474"/>
        <dbReference type="ChEBI" id="CHEBI:57287"/>
        <dbReference type="ChEBI" id="CHEBI:57288"/>
        <dbReference type="EC" id="2.3.1.8"/>
    </reaction>
</comment>
<dbReference type="NCBIfam" id="NF004167">
    <property type="entry name" value="PRK05632.1"/>
    <property type="match status" value="1"/>
</dbReference>
<comment type="pathway">
    <text evidence="2">Metabolic intermediate biosynthesis; acetyl-CoA biosynthesis; acetyl-CoA from acetate: step 2/2.</text>
</comment>
<dbReference type="Proteomes" id="UP000186465">
    <property type="component" value="Unassembled WGS sequence"/>
</dbReference>
<dbReference type="PANTHER" id="PTHR43356">
    <property type="entry name" value="PHOSPHATE ACETYLTRANSFERASE"/>
    <property type="match status" value="1"/>
</dbReference>
<evidence type="ECO:0000256" key="3">
    <source>
        <dbReference type="ARBA" id="ARBA00012707"/>
    </source>
</evidence>
<dbReference type="RefSeq" id="WP_075361145.1">
    <property type="nucleotide sequence ID" value="NZ_MPDM01000002.1"/>
</dbReference>
<dbReference type="InterPro" id="IPR002505">
    <property type="entry name" value="PTA_PTB"/>
</dbReference>
<dbReference type="Gene3D" id="3.40.50.10750">
    <property type="entry name" value="Isocitrate/Isopropylmalate dehydrogenase-like"/>
    <property type="match status" value="1"/>
</dbReference>
<dbReference type="AlphaFoldDB" id="A0A1Q5PS37"/>
<dbReference type="STRING" id="156892.BM477_02745"/>
<evidence type="ECO:0000313" key="10">
    <source>
        <dbReference type="Proteomes" id="UP000186465"/>
    </source>
</evidence>
<evidence type="ECO:0000256" key="6">
    <source>
        <dbReference type="ARBA" id="ARBA00023315"/>
    </source>
</evidence>
<dbReference type="InterPro" id="IPR042112">
    <property type="entry name" value="P_AcTrfase_dom2"/>
</dbReference>
<name>A0A1Q5PS37_9ACTO</name>
<comment type="caution">
    <text evidence="9">The sequence shown here is derived from an EMBL/GenBank/DDBJ whole genome shotgun (WGS) entry which is preliminary data.</text>
</comment>
<dbReference type="EMBL" id="MPDM01000002">
    <property type="protein sequence ID" value="OKL50319.1"/>
    <property type="molecule type" value="Genomic_DNA"/>
</dbReference>
<dbReference type="NCBIfam" id="TIGR00651">
    <property type="entry name" value="pta"/>
    <property type="match status" value="1"/>
</dbReference>
<evidence type="ECO:0000256" key="7">
    <source>
        <dbReference type="ARBA" id="ARBA00031108"/>
    </source>
</evidence>